<proteinExistence type="predicted"/>
<feature type="transmembrane region" description="Helical" evidence="1">
    <location>
        <begin position="104"/>
        <end position="120"/>
    </location>
</feature>
<keyword evidence="1" id="KW-1133">Transmembrane helix</keyword>
<comment type="caution">
    <text evidence="2">The sequence shown here is derived from an EMBL/GenBank/DDBJ whole genome shotgun (WGS) entry which is preliminary data.</text>
</comment>
<evidence type="ECO:0000256" key="1">
    <source>
        <dbReference type="SAM" id="Phobius"/>
    </source>
</evidence>
<dbReference type="Pfam" id="PF04247">
    <property type="entry name" value="SirB"/>
    <property type="match status" value="1"/>
</dbReference>
<keyword evidence="1" id="KW-0472">Membrane</keyword>
<feature type="transmembrane region" description="Helical" evidence="1">
    <location>
        <begin position="42"/>
        <end position="65"/>
    </location>
</feature>
<reference evidence="3" key="1">
    <citation type="journal article" date="2019" name="Int. J. Syst. Evol. Microbiol.">
        <title>The Global Catalogue of Microorganisms (GCM) 10K type strain sequencing project: providing services to taxonomists for standard genome sequencing and annotation.</title>
        <authorList>
            <consortium name="The Broad Institute Genomics Platform"/>
            <consortium name="The Broad Institute Genome Sequencing Center for Infectious Disease"/>
            <person name="Wu L."/>
            <person name="Ma J."/>
        </authorList>
    </citation>
    <scope>NUCLEOTIDE SEQUENCE [LARGE SCALE GENOMIC DNA]</scope>
    <source>
        <strain evidence="3">CGMCC 1.10992</strain>
    </source>
</reference>
<evidence type="ECO:0000313" key="3">
    <source>
        <dbReference type="Proteomes" id="UP001597380"/>
    </source>
</evidence>
<keyword evidence="3" id="KW-1185">Reference proteome</keyword>
<feature type="transmembrane region" description="Helical" evidence="1">
    <location>
        <begin position="12"/>
        <end position="30"/>
    </location>
</feature>
<dbReference type="PANTHER" id="PTHR39594:SF1">
    <property type="entry name" value="PROTEIN YCHQ"/>
    <property type="match status" value="1"/>
</dbReference>
<dbReference type="RefSeq" id="WP_345342142.1">
    <property type="nucleotide sequence ID" value="NZ_BAABLI010000033.1"/>
</dbReference>
<organism evidence="2 3">
    <name type="scientific">Corallincola platygyrae</name>
    <dbReference type="NCBI Taxonomy" id="1193278"/>
    <lineage>
        <taxon>Bacteria</taxon>
        <taxon>Pseudomonadati</taxon>
        <taxon>Pseudomonadota</taxon>
        <taxon>Gammaproteobacteria</taxon>
        <taxon>Alteromonadales</taxon>
        <taxon>Psychromonadaceae</taxon>
        <taxon>Corallincola</taxon>
    </lineage>
</organism>
<name>A0ABW4XTK0_9GAMM</name>
<protein>
    <submittedName>
        <fullName evidence="2">SirB2 family protein</fullName>
    </submittedName>
</protein>
<dbReference type="InterPro" id="IPR007360">
    <property type="entry name" value="SirB"/>
</dbReference>
<gene>
    <name evidence="2" type="ORF">ACFSJ3_17680</name>
</gene>
<feature type="transmembrane region" description="Helical" evidence="1">
    <location>
        <begin position="71"/>
        <end position="92"/>
    </location>
</feature>
<keyword evidence="1" id="KW-0812">Transmembrane</keyword>
<sequence length="129" mass="14633">MLAENYLMLKHMHMMFAVISIFLFVLRFVLQQVNSRFANAKLLKVVPHINDTLLLVSAAMIAIAIQQYPFVHAWLTEKILLLILYIVLGMFALKWGKTATIKRICFACAVATFGAILYMARTKAPFILG</sequence>
<accession>A0ABW4XTK0</accession>
<dbReference type="Proteomes" id="UP001597380">
    <property type="component" value="Unassembled WGS sequence"/>
</dbReference>
<dbReference type="EMBL" id="JBHUHT010000029">
    <property type="protein sequence ID" value="MFD2097826.1"/>
    <property type="molecule type" value="Genomic_DNA"/>
</dbReference>
<evidence type="ECO:0000313" key="2">
    <source>
        <dbReference type="EMBL" id="MFD2097826.1"/>
    </source>
</evidence>
<dbReference type="PIRSF" id="PIRSF005610">
    <property type="entry name" value="SirB"/>
    <property type="match status" value="1"/>
</dbReference>
<dbReference type="PANTHER" id="PTHR39594">
    <property type="entry name" value="PROTEIN YCHQ"/>
    <property type="match status" value="1"/>
</dbReference>